<dbReference type="PANTHER" id="PTHR30137">
    <property type="entry name" value="LUCIFERASE-LIKE MONOOXYGENASE"/>
    <property type="match status" value="1"/>
</dbReference>
<dbReference type="GO" id="GO:0005829">
    <property type="term" value="C:cytosol"/>
    <property type="evidence" value="ECO:0007669"/>
    <property type="project" value="TreeGrafter"/>
</dbReference>
<name>A0A6J4S9M0_9ACTN</name>
<dbReference type="EMBL" id="CADCVQ010000056">
    <property type="protein sequence ID" value="CAA9488082.1"/>
    <property type="molecule type" value="Genomic_DNA"/>
</dbReference>
<dbReference type="GO" id="GO:0016705">
    <property type="term" value="F:oxidoreductase activity, acting on paired donors, with incorporation or reduction of molecular oxygen"/>
    <property type="evidence" value="ECO:0007669"/>
    <property type="project" value="InterPro"/>
</dbReference>
<dbReference type="Gene3D" id="3.20.20.30">
    <property type="entry name" value="Luciferase-like domain"/>
    <property type="match status" value="2"/>
</dbReference>
<gene>
    <name evidence="3" type="ORF">AVDCRST_MAG67-1175</name>
</gene>
<reference evidence="3" key="1">
    <citation type="submission" date="2020-02" db="EMBL/GenBank/DDBJ databases">
        <authorList>
            <person name="Meier V. D."/>
        </authorList>
    </citation>
    <scope>NUCLEOTIDE SEQUENCE</scope>
    <source>
        <strain evidence="3">AVDCRST_MAG67</strain>
    </source>
</reference>
<dbReference type="InterPro" id="IPR036661">
    <property type="entry name" value="Luciferase-like_sf"/>
</dbReference>
<protein>
    <submittedName>
        <fullName evidence="3">Oxidoreductase</fullName>
    </submittedName>
</protein>
<evidence type="ECO:0000256" key="2">
    <source>
        <dbReference type="ARBA" id="ARBA00023033"/>
    </source>
</evidence>
<evidence type="ECO:0000313" key="3">
    <source>
        <dbReference type="EMBL" id="CAA9488082.1"/>
    </source>
</evidence>
<keyword evidence="1" id="KW-0560">Oxidoreductase</keyword>
<accession>A0A6J4S9M0</accession>
<dbReference type="SUPFAM" id="SSF51679">
    <property type="entry name" value="Bacterial luciferase-like"/>
    <property type="match status" value="2"/>
</dbReference>
<keyword evidence="2" id="KW-0503">Monooxygenase</keyword>
<dbReference type="GO" id="GO:0004497">
    <property type="term" value="F:monooxygenase activity"/>
    <property type="evidence" value="ECO:0007669"/>
    <property type="project" value="UniProtKB-KW"/>
</dbReference>
<proteinExistence type="predicted"/>
<dbReference type="PANTHER" id="PTHR30137:SF8">
    <property type="entry name" value="BLR5498 PROTEIN"/>
    <property type="match status" value="1"/>
</dbReference>
<dbReference type="AlphaFoldDB" id="A0A6J4S9M0"/>
<organism evidence="3">
    <name type="scientific">uncultured Solirubrobacteraceae bacterium</name>
    <dbReference type="NCBI Taxonomy" id="1162706"/>
    <lineage>
        <taxon>Bacteria</taxon>
        <taxon>Bacillati</taxon>
        <taxon>Actinomycetota</taxon>
        <taxon>Thermoleophilia</taxon>
        <taxon>Solirubrobacterales</taxon>
        <taxon>Solirubrobacteraceae</taxon>
        <taxon>environmental samples</taxon>
    </lineage>
</organism>
<dbReference type="InterPro" id="IPR050766">
    <property type="entry name" value="Bact_Lucif_Oxidored"/>
</dbReference>
<evidence type="ECO:0000256" key="1">
    <source>
        <dbReference type="ARBA" id="ARBA00023002"/>
    </source>
</evidence>
<sequence>MELGIYTFGATGRDPRPGEHITVQQRTRNLLEEIELADQLGLDVFGVGEHHRPAYVADERRRAADEWFASFAQTMNRIGRERGWPPLTRQQYDASLHLRGANVVGSPEEVAEKILWQHEIFGHDRTLLQFSVGPLPHADVMHSIELFGTKVAPIVREEVARRATSAGTGPERASTNRRS</sequence>